<dbReference type="OrthoDB" id="424302at2759"/>
<keyword evidence="2" id="KW-0808">Transferase</keyword>
<dbReference type="PANTHER" id="PTHR11085:SF9">
    <property type="entry name" value="NAD-DEPENDENT PROTEIN DEACETYLASE SIRTUIN-1"/>
    <property type="match status" value="1"/>
</dbReference>
<dbReference type="Pfam" id="PF02146">
    <property type="entry name" value="SIR2"/>
    <property type="match status" value="1"/>
</dbReference>
<feature type="domain" description="Deacetylase sirtuin-type" evidence="6">
    <location>
        <begin position="158"/>
        <end position="234"/>
    </location>
</feature>
<dbReference type="Proteomes" id="UP000515163">
    <property type="component" value="Unplaced"/>
</dbReference>
<dbReference type="InterPro" id="IPR050134">
    <property type="entry name" value="NAD-dep_sirtuin_deacylases"/>
</dbReference>
<dbReference type="AlphaFoldDB" id="A0A6P8HKS2"/>
<evidence type="ECO:0000256" key="5">
    <source>
        <dbReference type="SAM" id="MobiDB-lite"/>
    </source>
</evidence>
<sequence>MADAESKKFRSKRIRLSPEREIEGLSPPKASKSDKEGAIVDEEPILSNFSVFQETSCSSREHDGGNNEFSKHEQFDGDDFPSCFSVEDDIDNIEERHYQPIAGPMGWVQRQMTLGINPREILSYMIPHAKVPTEIEDSHSTLWKIIISLLTSPTPRQKLDYVNTLDDVVSLVNSCKNIVVLTGAGEIYPGQFKPSLSHRFIRQIEEHGRLLRNYSQNIDTLEQIAGITRVIQCH</sequence>
<feature type="region of interest" description="Disordered" evidence="5">
    <location>
        <begin position="1"/>
        <end position="37"/>
    </location>
</feature>
<dbReference type="InterPro" id="IPR026590">
    <property type="entry name" value="Ssirtuin_cat_dom"/>
</dbReference>
<dbReference type="SUPFAM" id="SSF52467">
    <property type="entry name" value="DHS-like NAD/FAD-binding domain"/>
    <property type="match status" value="1"/>
</dbReference>
<feature type="non-terminal residue" evidence="8">
    <location>
        <position position="234"/>
    </location>
</feature>
<reference evidence="8" key="1">
    <citation type="submission" date="2025-08" db="UniProtKB">
        <authorList>
            <consortium name="RefSeq"/>
        </authorList>
    </citation>
    <scope>IDENTIFICATION</scope>
    <source>
        <tissue evidence="8">Tentacle</tissue>
    </source>
</reference>
<evidence type="ECO:0000256" key="2">
    <source>
        <dbReference type="ARBA" id="ARBA00022679"/>
    </source>
</evidence>
<evidence type="ECO:0000256" key="4">
    <source>
        <dbReference type="PROSITE-ProRule" id="PRU00236"/>
    </source>
</evidence>
<evidence type="ECO:0000256" key="1">
    <source>
        <dbReference type="ARBA" id="ARBA00001947"/>
    </source>
</evidence>
<dbReference type="PROSITE" id="PS50305">
    <property type="entry name" value="SIRTUIN"/>
    <property type="match status" value="1"/>
</dbReference>
<gene>
    <name evidence="8" type="primary">LOC116293124</name>
</gene>
<organism evidence="7 8">
    <name type="scientific">Actinia tenebrosa</name>
    <name type="common">Australian red waratah sea anemone</name>
    <dbReference type="NCBI Taxonomy" id="6105"/>
    <lineage>
        <taxon>Eukaryota</taxon>
        <taxon>Metazoa</taxon>
        <taxon>Cnidaria</taxon>
        <taxon>Anthozoa</taxon>
        <taxon>Hexacorallia</taxon>
        <taxon>Actiniaria</taxon>
        <taxon>Actiniidae</taxon>
        <taxon>Actinia</taxon>
    </lineage>
</organism>
<evidence type="ECO:0000313" key="7">
    <source>
        <dbReference type="Proteomes" id="UP000515163"/>
    </source>
</evidence>
<dbReference type="PANTHER" id="PTHR11085">
    <property type="entry name" value="NAD-DEPENDENT PROTEIN DEACYLASE SIRTUIN-5, MITOCHONDRIAL-RELATED"/>
    <property type="match status" value="1"/>
</dbReference>
<dbReference type="InterPro" id="IPR003000">
    <property type="entry name" value="Sirtuin"/>
</dbReference>
<keyword evidence="7" id="KW-1185">Reference proteome</keyword>
<dbReference type="GO" id="GO:0033553">
    <property type="term" value="C:rDNA heterochromatin"/>
    <property type="evidence" value="ECO:0007669"/>
    <property type="project" value="TreeGrafter"/>
</dbReference>
<evidence type="ECO:0000259" key="6">
    <source>
        <dbReference type="PROSITE" id="PS50305"/>
    </source>
</evidence>
<evidence type="ECO:0000313" key="8">
    <source>
        <dbReference type="RefSeq" id="XP_031556381.1"/>
    </source>
</evidence>
<dbReference type="GO" id="GO:0002039">
    <property type="term" value="F:p53 binding"/>
    <property type="evidence" value="ECO:0007669"/>
    <property type="project" value="TreeGrafter"/>
</dbReference>
<dbReference type="KEGG" id="aten:116293124"/>
<proteinExistence type="predicted"/>
<comment type="caution">
    <text evidence="4">Lacks conserved residue(s) required for the propagation of feature annotation.</text>
</comment>
<accession>A0A6P8HKS2</accession>
<dbReference type="InterPro" id="IPR029035">
    <property type="entry name" value="DHS-like_NAD/FAD-binding_dom"/>
</dbReference>
<dbReference type="Gene3D" id="3.40.50.1220">
    <property type="entry name" value="TPP-binding domain"/>
    <property type="match status" value="1"/>
</dbReference>
<protein>
    <submittedName>
        <fullName evidence="8">NAD-dependent protein deacetylase sirtuin-1-like</fullName>
    </submittedName>
</protein>
<comment type="cofactor">
    <cofactor evidence="1">
        <name>Zn(2+)</name>
        <dbReference type="ChEBI" id="CHEBI:29105"/>
    </cofactor>
</comment>
<dbReference type="RefSeq" id="XP_031556381.1">
    <property type="nucleotide sequence ID" value="XM_031700521.1"/>
</dbReference>
<dbReference type="GeneID" id="116293124"/>
<keyword evidence="3" id="KW-0520">NAD</keyword>
<dbReference type="GO" id="GO:0005654">
    <property type="term" value="C:nucleoplasm"/>
    <property type="evidence" value="ECO:0007669"/>
    <property type="project" value="TreeGrafter"/>
</dbReference>
<dbReference type="GO" id="GO:0005637">
    <property type="term" value="C:nuclear inner membrane"/>
    <property type="evidence" value="ECO:0007669"/>
    <property type="project" value="TreeGrafter"/>
</dbReference>
<dbReference type="GO" id="GO:0070403">
    <property type="term" value="F:NAD+ binding"/>
    <property type="evidence" value="ECO:0007669"/>
    <property type="project" value="InterPro"/>
</dbReference>
<name>A0A6P8HKS2_ACTTE</name>
<dbReference type="InParanoid" id="A0A6P8HKS2"/>
<dbReference type="GO" id="GO:0003714">
    <property type="term" value="F:transcription corepressor activity"/>
    <property type="evidence" value="ECO:0007669"/>
    <property type="project" value="TreeGrafter"/>
</dbReference>
<dbReference type="GO" id="GO:0017136">
    <property type="term" value="F:histone deacetylase activity, NAD-dependent"/>
    <property type="evidence" value="ECO:0007669"/>
    <property type="project" value="TreeGrafter"/>
</dbReference>
<evidence type="ECO:0000256" key="3">
    <source>
        <dbReference type="ARBA" id="ARBA00023027"/>
    </source>
</evidence>